<feature type="non-terminal residue" evidence="2">
    <location>
        <position position="343"/>
    </location>
</feature>
<feature type="compositionally biased region" description="Low complexity" evidence="1">
    <location>
        <begin position="136"/>
        <end position="151"/>
    </location>
</feature>
<feature type="compositionally biased region" description="Low complexity" evidence="1">
    <location>
        <begin position="286"/>
        <end position="311"/>
    </location>
</feature>
<name>A0A1S8WLI6_OPIVI</name>
<dbReference type="Proteomes" id="UP000243686">
    <property type="component" value="Unassembled WGS sequence"/>
</dbReference>
<feature type="compositionally biased region" description="Low complexity" evidence="1">
    <location>
        <begin position="203"/>
        <end position="213"/>
    </location>
</feature>
<feature type="region of interest" description="Disordered" evidence="1">
    <location>
        <begin position="111"/>
        <end position="311"/>
    </location>
</feature>
<reference evidence="2 3" key="1">
    <citation type="submission" date="2015-03" db="EMBL/GenBank/DDBJ databases">
        <title>Draft genome of the nematode, Opisthorchis viverrini.</title>
        <authorList>
            <person name="Mitreva M."/>
        </authorList>
    </citation>
    <scope>NUCLEOTIDE SEQUENCE [LARGE SCALE GENOMIC DNA]</scope>
    <source>
        <strain evidence="2">Khon Kaen</strain>
    </source>
</reference>
<keyword evidence="3" id="KW-1185">Reference proteome</keyword>
<evidence type="ECO:0000256" key="1">
    <source>
        <dbReference type="SAM" id="MobiDB-lite"/>
    </source>
</evidence>
<feature type="compositionally biased region" description="Polar residues" evidence="1">
    <location>
        <begin position="234"/>
        <end position="255"/>
    </location>
</feature>
<organism evidence="2 3">
    <name type="scientific">Opisthorchis viverrini</name>
    <name type="common">Southeast Asian liver fluke</name>
    <dbReference type="NCBI Taxonomy" id="6198"/>
    <lineage>
        <taxon>Eukaryota</taxon>
        <taxon>Metazoa</taxon>
        <taxon>Spiralia</taxon>
        <taxon>Lophotrochozoa</taxon>
        <taxon>Platyhelminthes</taxon>
        <taxon>Trematoda</taxon>
        <taxon>Digenea</taxon>
        <taxon>Opisthorchiida</taxon>
        <taxon>Opisthorchiata</taxon>
        <taxon>Opisthorchiidae</taxon>
        <taxon>Opisthorchis</taxon>
    </lineage>
</organism>
<gene>
    <name evidence="2" type="ORF">X801_08872</name>
</gene>
<proteinExistence type="predicted"/>
<protein>
    <submittedName>
        <fullName evidence="2">Uncharacterized protein</fullName>
    </submittedName>
</protein>
<feature type="region of interest" description="Disordered" evidence="1">
    <location>
        <begin position="31"/>
        <end position="93"/>
    </location>
</feature>
<dbReference type="EMBL" id="KV905774">
    <property type="protein sequence ID" value="OON15328.1"/>
    <property type="molecule type" value="Genomic_DNA"/>
</dbReference>
<accession>A0A1S8WLI6</accession>
<sequence length="343" mass="35564">RSEDSGVWRLRDATPISSTKELPEYSLASLASMGEHGSAEKGDSSSSTNNVAVREEELDSVVSLKDEDEKDGQSGPGTQSAETCFSEKSPPLCPRSLLVDRRITVHLSMMSAPSGQSDAQPEPLFLGGFTTEDHLPSSTSKHAKSASSHPSNGLLRSKPLLPAAAVGTTARTSSSSSDLFVPRSQRSRVRQLAESNNKSDTVSSPSAPESSPPVTGASVISSDTPQPPEVTDSGPKQTSLLSSNTGLVSKMSTVPETKLTLVPESPAEDTEDQEVISRPPPIVVPESTSSSASVASHFSSSASEEAAERTMVASTASHSAVTSATISAVGTQIALSSDEAPTT</sequence>
<feature type="non-terminal residue" evidence="2">
    <location>
        <position position="1"/>
    </location>
</feature>
<dbReference type="AlphaFoldDB" id="A0A1S8WLI6"/>
<evidence type="ECO:0000313" key="2">
    <source>
        <dbReference type="EMBL" id="OON15328.1"/>
    </source>
</evidence>
<feature type="compositionally biased region" description="Polar residues" evidence="1">
    <location>
        <begin position="169"/>
        <end position="178"/>
    </location>
</feature>
<feature type="compositionally biased region" description="Polar residues" evidence="1">
    <location>
        <begin position="193"/>
        <end position="202"/>
    </location>
</feature>
<evidence type="ECO:0000313" key="3">
    <source>
        <dbReference type="Proteomes" id="UP000243686"/>
    </source>
</evidence>